<dbReference type="InterPro" id="IPR036380">
    <property type="entry name" value="Isochorismatase-like_sf"/>
</dbReference>
<dbReference type="Proteomes" id="UP001142055">
    <property type="component" value="Chromosome 1"/>
</dbReference>
<feature type="domain" description="Isochorismatase-like" evidence="2">
    <location>
        <begin position="14"/>
        <end position="165"/>
    </location>
</feature>
<evidence type="ECO:0000313" key="4">
    <source>
        <dbReference type="Proteomes" id="UP001142055"/>
    </source>
</evidence>
<evidence type="ECO:0000256" key="1">
    <source>
        <dbReference type="ARBA" id="ARBA00006336"/>
    </source>
</evidence>
<gene>
    <name evidence="3" type="ORF">RDWZM_003644</name>
</gene>
<accession>A0A9Q0RSR1</accession>
<evidence type="ECO:0000313" key="3">
    <source>
        <dbReference type="EMBL" id="KAJ6225099.1"/>
    </source>
</evidence>
<dbReference type="FunFam" id="3.40.50.850:FF:000001">
    <property type="entry name" value="Isochorismatase domain-containing protein 1"/>
    <property type="match status" value="1"/>
</dbReference>
<dbReference type="Gene3D" id="3.40.50.850">
    <property type="entry name" value="Isochorismatase-like"/>
    <property type="match status" value="1"/>
</dbReference>
<dbReference type="PANTHER" id="PTHR14119:SF3">
    <property type="entry name" value="ISOCHORISMATASE DOMAIN-CONTAINING PROTEIN 2"/>
    <property type="match status" value="1"/>
</dbReference>
<dbReference type="SUPFAM" id="SSF52499">
    <property type="entry name" value="Isochorismatase-like hydrolases"/>
    <property type="match status" value="1"/>
</dbReference>
<reference evidence="3" key="1">
    <citation type="submission" date="2022-12" db="EMBL/GenBank/DDBJ databases">
        <title>Genome assemblies of Blomia tropicalis.</title>
        <authorList>
            <person name="Cui Y."/>
        </authorList>
    </citation>
    <scope>NUCLEOTIDE SEQUENCE</scope>
    <source>
        <tissue evidence="3">Adult mites</tissue>
    </source>
</reference>
<protein>
    <recommendedName>
        <fullName evidence="2">Isochorismatase-like domain-containing protein</fullName>
    </recommendedName>
</protein>
<dbReference type="EMBL" id="JAPWDV010000001">
    <property type="protein sequence ID" value="KAJ6225099.1"/>
    <property type="molecule type" value="Genomic_DNA"/>
</dbReference>
<dbReference type="OMA" id="HVCVFQT"/>
<dbReference type="Pfam" id="PF00857">
    <property type="entry name" value="Isochorismatase"/>
    <property type="match status" value="1"/>
</dbReference>
<name>A0A9Q0RSR1_BLOTA</name>
<proteinExistence type="inferred from homology"/>
<dbReference type="InterPro" id="IPR000868">
    <property type="entry name" value="Isochorismatase-like_dom"/>
</dbReference>
<organism evidence="3 4">
    <name type="scientific">Blomia tropicalis</name>
    <name type="common">Mite</name>
    <dbReference type="NCBI Taxonomy" id="40697"/>
    <lineage>
        <taxon>Eukaryota</taxon>
        <taxon>Metazoa</taxon>
        <taxon>Ecdysozoa</taxon>
        <taxon>Arthropoda</taxon>
        <taxon>Chelicerata</taxon>
        <taxon>Arachnida</taxon>
        <taxon>Acari</taxon>
        <taxon>Acariformes</taxon>
        <taxon>Sarcoptiformes</taxon>
        <taxon>Astigmata</taxon>
        <taxon>Glycyphagoidea</taxon>
        <taxon>Echimyopodidae</taxon>
        <taxon>Blomia</taxon>
    </lineage>
</organism>
<dbReference type="PANTHER" id="PTHR14119">
    <property type="entry name" value="HYDROLASE"/>
    <property type="match status" value="1"/>
</dbReference>
<sequence length="205" mass="22676">MACRNVGRLLARQTAVFLCDLQEKFRPTIQYFDEIVDVSSRILRTAKILELPIVVTEQYPKGLGHTVQALGLEQFPEIKPIQKTQFSMLTKDVLANLKNNYPEVKNIVLCGIEAHVCVQGTALEAIESGFDVHVVVDGCSSRTMVDRMFAFQRMKAAGAWLTTSESVILGLVGDAAHPKFKECQNLIKQSAPDSGLLTLLSNQNI</sequence>
<dbReference type="CDD" id="cd01012">
    <property type="entry name" value="YcaC_related"/>
    <property type="match status" value="1"/>
</dbReference>
<dbReference type="InterPro" id="IPR050993">
    <property type="entry name" value="Isochorismatase_domain"/>
</dbReference>
<comment type="caution">
    <text evidence="3">The sequence shown here is derived from an EMBL/GenBank/DDBJ whole genome shotgun (WGS) entry which is preliminary data.</text>
</comment>
<keyword evidence="4" id="KW-1185">Reference proteome</keyword>
<comment type="similarity">
    <text evidence="1">Belongs to the isochorismatase family.</text>
</comment>
<dbReference type="AlphaFoldDB" id="A0A9Q0RSR1"/>
<evidence type="ECO:0000259" key="2">
    <source>
        <dbReference type="Pfam" id="PF00857"/>
    </source>
</evidence>